<dbReference type="AlphaFoldDB" id="A0A016WVU8"/>
<reference evidence="2" key="1">
    <citation type="journal article" date="2015" name="Nat. Genet.">
        <title>The genome and transcriptome of the zoonotic hookworm Ancylostoma ceylanicum identify infection-specific gene families.</title>
        <authorList>
            <person name="Schwarz E.M."/>
            <person name="Hu Y."/>
            <person name="Antoshechkin I."/>
            <person name="Miller M.M."/>
            <person name="Sternberg P.W."/>
            <person name="Aroian R.V."/>
        </authorList>
    </citation>
    <scope>NUCLEOTIDE SEQUENCE</scope>
    <source>
        <strain evidence="2">HY135</strain>
    </source>
</reference>
<evidence type="ECO:0000313" key="2">
    <source>
        <dbReference type="Proteomes" id="UP000024635"/>
    </source>
</evidence>
<evidence type="ECO:0000313" key="1">
    <source>
        <dbReference type="EMBL" id="EYC43128.1"/>
    </source>
</evidence>
<comment type="caution">
    <text evidence="1">The sequence shown here is derived from an EMBL/GenBank/DDBJ whole genome shotgun (WGS) entry which is preliminary data.</text>
</comment>
<gene>
    <name evidence="1" type="primary">Acey_s0502.g2622</name>
    <name evidence="1" type="ORF">Y032_0502g2622</name>
</gene>
<protein>
    <submittedName>
        <fullName evidence="1">Uncharacterized protein</fullName>
    </submittedName>
</protein>
<proteinExistence type="predicted"/>
<keyword evidence="2" id="KW-1185">Reference proteome</keyword>
<sequence length="86" mass="9350">MRSDVLCFEAIQGDPWHSMGIAPTTVILYVPVSPNSASPRRIISSSFHDCGKFISTQTFHRSLRCTTPPGPSHHPANAVYATLLAV</sequence>
<accession>A0A016WVU8</accession>
<name>A0A016WVU8_9BILA</name>
<dbReference type="Proteomes" id="UP000024635">
    <property type="component" value="Unassembled WGS sequence"/>
</dbReference>
<dbReference type="EMBL" id="JARK01000102">
    <property type="protein sequence ID" value="EYC43128.1"/>
    <property type="molecule type" value="Genomic_DNA"/>
</dbReference>
<organism evidence="1 2">
    <name type="scientific">Ancylostoma ceylanicum</name>
    <dbReference type="NCBI Taxonomy" id="53326"/>
    <lineage>
        <taxon>Eukaryota</taxon>
        <taxon>Metazoa</taxon>
        <taxon>Ecdysozoa</taxon>
        <taxon>Nematoda</taxon>
        <taxon>Chromadorea</taxon>
        <taxon>Rhabditida</taxon>
        <taxon>Rhabditina</taxon>
        <taxon>Rhabditomorpha</taxon>
        <taxon>Strongyloidea</taxon>
        <taxon>Ancylostomatidae</taxon>
        <taxon>Ancylostomatinae</taxon>
        <taxon>Ancylostoma</taxon>
    </lineage>
</organism>